<comment type="caution">
    <text evidence="5">The sequence shown here is derived from an EMBL/GenBank/DDBJ whole genome shotgun (WGS) entry which is preliminary data.</text>
</comment>
<protein>
    <submittedName>
        <fullName evidence="5">AraC family transcriptional regulator</fullName>
    </submittedName>
</protein>
<dbReference type="SMART" id="SM00342">
    <property type="entry name" value="HTH_ARAC"/>
    <property type="match status" value="1"/>
</dbReference>
<dbReference type="GO" id="GO:0043565">
    <property type="term" value="F:sequence-specific DNA binding"/>
    <property type="evidence" value="ECO:0007669"/>
    <property type="project" value="InterPro"/>
</dbReference>
<dbReference type="GO" id="GO:0003700">
    <property type="term" value="F:DNA-binding transcription factor activity"/>
    <property type="evidence" value="ECO:0007669"/>
    <property type="project" value="InterPro"/>
</dbReference>
<dbReference type="EMBL" id="QGTL01000004">
    <property type="protein sequence ID" value="PWV76422.1"/>
    <property type="molecule type" value="Genomic_DNA"/>
</dbReference>
<dbReference type="SUPFAM" id="SSF46689">
    <property type="entry name" value="Homeodomain-like"/>
    <property type="match status" value="1"/>
</dbReference>
<dbReference type="Gene3D" id="1.10.10.60">
    <property type="entry name" value="Homeodomain-like"/>
    <property type="match status" value="1"/>
</dbReference>
<evidence type="ECO:0000313" key="6">
    <source>
        <dbReference type="Proteomes" id="UP000246410"/>
    </source>
</evidence>
<dbReference type="RefSeq" id="WP_167456264.1">
    <property type="nucleotide sequence ID" value="NZ_QGTL01000004.1"/>
</dbReference>
<dbReference type="Proteomes" id="UP000246410">
    <property type="component" value="Unassembled WGS sequence"/>
</dbReference>
<dbReference type="InterPro" id="IPR018060">
    <property type="entry name" value="HTH_AraC"/>
</dbReference>
<evidence type="ECO:0000256" key="2">
    <source>
        <dbReference type="ARBA" id="ARBA00023125"/>
    </source>
</evidence>
<dbReference type="InterPro" id="IPR009057">
    <property type="entry name" value="Homeodomain-like_sf"/>
</dbReference>
<dbReference type="PANTHER" id="PTHR46796:SF15">
    <property type="entry name" value="BLL1074 PROTEIN"/>
    <property type="match status" value="1"/>
</dbReference>
<evidence type="ECO:0000259" key="4">
    <source>
        <dbReference type="PROSITE" id="PS01124"/>
    </source>
</evidence>
<feature type="domain" description="HTH araC/xylS-type" evidence="4">
    <location>
        <begin position="173"/>
        <end position="253"/>
    </location>
</feature>
<gene>
    <name evidence="5" type="ORF">DFR69_104529</name>
</gene>
<keyword evidence="6" id="KW-1185">Reference proteome</keyword>
<sequence length="265" mass="28786">MSTQYLTPAEIETPVQAPPSLRSWLTELTSTRIDEDVDRPFAQPPVATTTIVLRTDGSGRREALVVGAQTKAVYSRAEQPAGCVRLRLAPGVTRQLLGVAASDLTDRAVRLAELPGPLATLADDLTDLPTGEALAYLEEVLPQRISESETERAHRVVLREAISVLTADSAPAIPDLAARLAVSERHLRTLFSTGVGDSPKHFARIDRVRRVLAYAGDTPWSHLAAHTGYYDQSHLTADFRTLMGVPPAAYLRGSLPAPTRCRIPR</sequence>
<evidence type="ECO:0000313" key="5">
    <source>
        <dbReference type="EMBL" id="PWV76422.1"/>
    </source>
</evidence>
<dbReference type="PROSITE" id="PS01124">
    <property type="entry name" value="HTH_ARAC_FAMILY_2"/>
    <property type="match status" value="1"/>
</dbReference>
<proteinExistence type="predicted"/>
<evidence type="ECO:0000256" key="1">
    <source>
        <dbReference type="ARBA" id="ARBA00023015"/>
    </source>
</evidence>
<name>A0A317NN87_9NOCA</name>
<dbReference type="InterPro" id="IPR050204">
    <property type="entry name" value="AraC_XylS_family_regulators"/>
</dbReference>
<keyword evidence="2" id="KW-0238">DNA-binding</keyword>
<evidence type="ECO:0000256" key="3">
    <source>
        <dbReference type="ARBA" id="ARBA00023163"/>
    </source>
</evidence>
<dbReference type="Pfam" id="PF12833">
    <property type="entry name" value="HTH_18"/>
    <property type="match status" value="1"/>
</dbReference>
<keyword evidence="1" id="KW-0805">Transcription regulation</keyword>
<keyword evidence="3" id="KW-0804">Transcription</keyword>
<dbReference type="AlphaFoldDB" id="A0A317NN87"/>
<dbReference type="PANTHER" id="PTHR46796">
    <property type="entry name" value="HTH-TYPE TRANSCRIPTIONAL ACTIVATOR RHAS-RELATED"/>
    <property type="match status" value="1"/>
</dbReference>
<reference evidence="5 6" key="1">
    <citation type="submission" date="2018-05" db="EMBL/GenBank/DDBJ databases">
        <title>Genomic Encyclopedia of Type Strains, Phase IV (KMG-IV): sequencing the most valuable type-strain genomes for metagenomic binning, comparative biology and taxonomic classification.</title>
        <authorList>
            <person name="Goeker M."/>
        </authorList>
    </citation>
    <scope>NUCLEOTIDE SEQUENCE [LARGE SCALE GENOMIC DNA]</scope>
    <source>
        <strain evidence="5 6">DSM 44717</strain>
    </source>
</reference>
<accession>A0A317NN87</accession>
<organism evidence="5 6">
    <name type="scientific">Nocardia neocaledoniensis</name>
    <dbReference type="NCBI Taxonomy" id="236511"/>
    <lineage>
        <taxon>Bacteria</taxon>
        <taxon>Bacillati</taxon>
        <taxon>Actinomycetota</taxon>
        <taxon>Actinomycetes</taxon>
        <taxon>Mycobacteriales</taxon>
        <taxon>Nocardiaceae</taxon>
        <taxon>Nocardia</taxon>
    </lineage>
</organism>